<dbReference type="EC" id="2.4.2.21" evidence="3 10"/>
<dbReference type="Pfam" id="PF02277">
    <property type="entry name" value="DBI_PRT"/>
    <property type="match status" value="2"/>
</dbReference>
<dbReference type="HOGENOM" id="CLU_002982_0_0_4"/>
<dbReference type="KEGG" id="shd:SUTH_02621"/>
<dbReference type="InterPro" id="IPR036087">
    <property type="entry name" value="Nict_dMeBzImd_PRibTrfase_sf"/>
</dbReference>
<comment type="similarity">
    <text evidence="2 10">Belongs to the CobT family.</text>
</comment>
<evidence type="ECO:0000256" key="6">
    <source>
        <dbReference type="ARBA" id="ARBA00022676"/>
    </source>
</evidence>
<dbReference type="HAMAP" id="MF_00230">
    <property type="entry name" value="CobT"/>
    <property type="match status" value="1"/>
</dbReference>
<evidence type="ECO:0000313" key="12">
    <source>
        <dbReference type="Proteomes" id="UP000031637"/>
    </source>
</evidence>
<evidence type="ECO:0000256" key="2">
    <source>
        <dbReference type="ARBA" id="ARBA00007110"/>
    </source>
</evidence>
<dbReference type="Proteomes" id="UP000031637">
    <property type="component" value="Chromosome"/>
</dbReference>
<protein>
    <recommendedName>
        <fullName evidence="4 10">Nicotinate-nucleotide--dimethylbenzimidazole phosphoribosyltransferase</fullName>
        <shortName evidence="10">NN:DBI PRT</shortName>
        <ecNumber evidence="3 10">2.4.2.21</ecNumber>
    </recommendedName>
    <alternativeName>
        <fullName evidence="8 10">N(1)-alpha-phosphoribosyltransferase</fullName>
    </alternativeName>
</protein>
<dbReference type="InterPro" id="IPR023195">
    <property type="entry name" value="Nict_dMeBzImd_PRibTrfase_N"/>
</dbReference>
<keyword evidence="5 10" id="KW-0169">Cobalamin biosynthesis</keyword>
<keyword evidence="6 10" id="KW-0328">Glycosyltransferase</keyword>
<evidence type="ECO:0000256" key="5">
    <source>
        <dbReference type="ARBA" id="ARBA00022573"/>
    </source>
</evidence>
<dbReference type="EMBL" id="AP012547">
    <property type="protein sequence ID" value="BAO30403.1"/>
    <property type="molecule type" value="Genomic_DNA"/>
</dbReference>
<dbReference type="Gene3D" id="1.10.1610.10">
    <property type="match status" value="1"/>
</dbReference>
<dbReference type="PANTHER" id="PTHR43463">
    <property type="entry name" value="NICOTINATE-NUCLEOTIDE--DIMETHYLBENZIMIDAZOLE PHOSPHORIBOSYLTRANSFERASE"/>
    <property type="match status" value="1"/>
</dbReference>
<sequence length="379" mass="39170">MHSPQSNSRFEISALDRGMAVDLQRKIDQKTKPLGALGRLESLALQLGLIQRSLAPRVVNPHVLVCAGDHGAAKAGVSAFPQEVTWQMVENFLAGGAAINVLAKQAGMRLVVADAGVAHEFGPREGLANMKVGAGGTANYLEGAAMSDAECATAMANGATLARDFAAAGCNVLGFGEMGIGNTASASLITHCITGLPLADCVGRGTGLDDAGLARKRVLLAQALSAWPERPPINRLPLAEGEVGRGSPHLGKAEAGQDALRVLTRFGGFEIAMLAGAMLAAAEARMTLLIDGFIVTSALLVAAQVSPAILDYCVYAHCSNEAGHRRQLDWLKGRPLLDLGLRLGEGTGAALALPLLNAACAFMNEMASFESAGVSEKTG</sequence>
<dbReference type="UniPathway" id="UPA00061">
    <property type="reaction ID" value="UER00516"/>
</dbReference>
<keyword evidence="7 10" id="KW-0808">Transferase</keyword>
<dbReference type="SUPFAM" id="SSF52733">
    <property type="entry name" value="Nicotinate mononucleotide:5,6-dimethylbenzimidazole phosphoribosyltransferase (CobT)"/>
    <property type="match status" value="1"/>
</dbReference>
<evidence type="ECO:0000256" key="9">
    <source>
        <dbReference type="ARBA" id="ARBA00047340"/>
    </source>
</evidence>
<dbReference type="InterPro" id="IPR017846">
    <property type="entry name" value="Nict_dMeBzImd_PRibTrfase_bact"/>
</dbReference>
<comment type="pathway">
    <text evidence="1 10">Nucleoside biosynthesis; alpha-ribazole biosynthesis; alpha-ribazole from 5,6-dimethylbenzimidazole: step 1/2.</text>
</comment>
<reference evidence="11 12" key="1">
    <citation type="journal article" date="2014" name="Syst. Appl. Microbiol.">
        <title>Complete genomes of freshwater sulfur oxidizers Sulfuricella denitrificans skB26 and Sulfuritalea hydrogenivorans sk43H: genetic insights into the sulfur oxidation pathway of betaproteobacteria.</title>
        <authorList>
            <person name="Watanabe T."/>
            <person name="Kojima H."/>
            <person name="Fukui M."/>
        </authorList>
    </citation>
    <scope>NUCLEOTIDE SEQUENCE [LARGE SCALE GENOMIC DNA]</scope>
    <source>
        <strain evidence="11">DSM22779</strain>
    </source>
</reference>
<evidence type="ECO:0000256" key="3">
    <source>
        <dbReference type="ARBA" id="ARBA00011991"/>
    </source>
</evidence>
<dbReference type="CDD" id="cd02439">
    <property type="entry name" value="DMB-PRT_CobT"/>
    <property type="match status" value="1"/>
</dbReference>
<dbReference type="InterPro" id="IPR003200">
    <property type="entry name" value="Nict_dMeBzImd_PRibTrfase"/>
</dbReference>
<comment type="function">
    <text evidence="10">Catalyzes the synthesis of alpha-ribazole-5'-phosphate from nicotinate mononucleotide (NAMN) and 5,6-dimethylbenzimidazole (DMB).</text>
</comment>
<dbReference type="GO" id="GO:0008939">
    <property type="term" value="F:nicotinate-nucleotide-dimethylbenzimidazole phosphoribosyltransferase activity"/>
    <property type="evidence" value="ECO:0007669"/>
    <property type="project" value="UniProtKB-UniRule"/>
</dbReference>
<evidence type="ECO:0000256" key="4">
    <source>
        <dbReference type="ARBA" id="ARBA00015486"/>
    </source>
</evidence>
<dbReference type="PANTHER" id="PTHR43463:SF1">
    <property type="entry name" value="NICOTINATE-NUCLEOTIDE--DIMETHYLBENZIMIDAZOLE PHOSPHORIBOSYLTRANSFERASE"/>
    <property type="match status" value="1"/>
</dbReference>
<dbReference type="GO" id="GO:0009236">
    <property type="term" value="P:cobalamin biosynthetic process"/>
    <property type="evidence" value="ECO:0007669"/>
    <property type="project" value="UniProtKB-KW"/>
</dbReference>
<gene>
    <name evidence="10" type="primary">cobT</name>
    <name evidence="11" type="ORF">SUTH_02621</name>
</gene>
<evidence type="ECO:0000256" key="7">
    <source>
        <dbReference type="ARBA" id="ARBA00022679"/>
    </source>
</evidence>
<dbReference type="Gene3D" id="3.40.50.10210">
    <property type="match status" value="1"/>
</dbReference>
<evidence type="ECO:0000256" key="1">
    <source>
        <dbReference type="ARBA" id="ARBA00005049"/>
    </source>
</evidence>
<proteinExistence type="inferred from homology"/>
<accession>W0SKM4</accession>
<feature type="active site" description="Proton acceptor" evidence="10">
    <location>
        <position position="345"/>
    </location>
</feature>
<organism evidence="11 12">
    <name type="scientific">Sulfuritalea hydrogenivorans sk43H</name>
    <dbReference type="NCBI Taxonomy" id="1223802"/>
    <lineage>
        <taxon>Bacteria</taxon>
        <taxon>Pseudomonadati</taxon>
        <taxon>Pseudomonadota</taxon>
        <taxon>Betaproteobacteria</taxon>
        <taxon>Nitrosomonadales</taxon>
        <taxon>Sterolibacteriaceae</taxon>
        <taxon>Sulfuritalea</taxon>
    </lineage>
</organism>
<comment type="catalytic activity">
    <reaction evidence="9 10">
        <text>5,6-dimethylbenzimidazole + nicotinate beta-D-ribonucleotide = alpha-ribazole 5'-phosphate + nicotinate + H(+)</text>
        <dbReference type="Rhea" id="RHEA:11196"/>
        <dbReference type="ChEBI" id="CHEBI:15378"/>
        <dbReference type="ChEBI" id="CHEBI:15890"/>
        <dbReference type="ChEBI" id="CHEBI:32544"/>
        <dbReference type="ChEBI" id="CHEBI:57502"/>
        <dbReference type="ChEBI" id="CHEBI:57918"/>
        <dbReference type="EC" id="2.4.2.21"/>
    </reaction>
</comment>
<dbReference type="AlphaFoldDB" id="W0SKM4"/>
<evidence type="ECO:0000256" key="10">
    <source>
        <dbReference type="HAMAP-Rule" id="MF_00230"/>
    </source>
</evidence>
<keyword evidence="12" id="KW-1185">Reference proteome</keyword>
<dbReference type="STRING" id="1223802.SUTH_02621"/>
<name>W0SKM4_9PROT</name>
<evidence type="ECO:0000313" key="11">
    <source>
        <dbReference type="EMBL" id="BAO30403.1"/>
    </source>
</evidence>
<dbReference type="OrthoDB" id="9781491at2"/>
<evidence type="ECO:0000256" key="8">
    <source>
        <dbReference type="ARBA" id="ARBA00030686"/>
    </source>
</evidence>